<keyword evidence="6" id="KW-0472">Membrane</keyword>
<dbReference type="SMART" id="SM00457">
    <property type="entry name" value="MACPF"/>
    <property type="match status" value="1"/>
</dbReference>
<evidence type="ECO:0000256" key="4">
    <source>
        <dbReference type="ARBA" id="ARBA00022525"/>
    </source>
</evidence>
<reference evidence="11" key="1">
    <citation type="submission" date="2021-04" db="EMBL/GenBank/DDBJ databases">
        <authorList>
            <consortium name="Wellcome Sanger Institute Data Sharing"/>
        </authorList>
    </citation>
    <scope>NUCLEOTIDE SEQUENCE [LARGE SCALE GENOMIC DNA]</scope>
</reference>
<dbReference type="Ensembl" id="ENSENLT00000021908.1">
    <property type="protein sequence ID" value="ENSENLP00000021167.1"/>
    <property type="gene ID" value="ENSENLG00000009603.1"/>
</dbReference>
<evidence type="ECO:0000259" key="10">
    <source>
        <dbReference type="PROSITE" id="PS51412"/>
    </source>
</evidence>
<keyword evidence="4" id="KW-0964">Secreted</keyword>
<dbReference type="GO" id="GO:0001771">
    <property type="term" value="P:immunological synapse formation"/>
    <property type="evidence" value="ECO:0007669"/>
    <property type="project" value="TreeGrafter"/>
</dbReference>
<dbReference type="InterPro" id="IPR020863">
    <property type="entry name" value="MACPF_CS"/>
</dbReference>
<keyword evidence="12" id="KW-1185">Reference proteome</keyword>
<dbReference type="SMART" id="SM00239">
    <property type="entry name" value="C2"/>
    <property type="match status" value="1"/>
</dbReference>
<dbReference type="PROSITE" id="PS00279">
    <property type="entry name" value="MACPF_1"/>
    <property type="match status" value="1"/>
</dbReference>
<comment type="similarity">
    <text evidence="3">Belongs to the complement C6/C7/C8/C9 family.</text>
</comment>
<dbReference type="SUPFAM" id="SSF49562">
    <property type="entry name" value="C2 domain (Calcium/lipid-binding domain, CaLB)"/>
    <property type="match status" value="1"/>
</dbReference>
<reference evidence="11" key="3">
    <citation type="submission" date="2025-09" db="UniProtKB">
        <authorList>
            <consortium name="Ensembl"/>
        </authorList>
    </citation>
    <scope>IDENTIFICATION</scope>
</reference>
<dbReference type="PANTHER" id="PTHR46096">
    <property type="entry name" value="PERFORIN-1"/>
    <property type="match status" value="1"/>
</dbReference>
<evidence type="ECO:0000256" key="3">
    <source>
        <dbReference type="ARBA" id="ARBA00009214"/>
    </source>
</evidence>
<evidence type="ECO:0000259" key="9">
    <source>
        <dbReference type="PROSITE" id="PS50004"/>
    </source>
</evidence>
<keyword evidence="8" id="KW-0732">Signal</keyword>
<evidence type="ECO:0000313" key="12">
    <source>
        <dbReference type="Proteomes" id="UP000472264"/>
    </source>
</evidence>
<keyword evidence="5" id="KW-0204">Cytolysis</keyword>
<dbReference type="GO" id="GO:0001913">
    <property type="term" value="P:T cell mediated cytotoxicity"/>
    <property type="evidence" value="ECO:0007669"/>
    <property type="project" value="TreeGrafter"/>
</dbReference>
<feature type="chain" id="PRO_5025634451" evidence="8">
    <location>
        <begin position="21"/>
        <end position="573"/>
    </location>
</feature>
<keyword evidence="7" id="KW-1015">Disulfide bond</keyword>
<comment type="subcellular location">
    <subcellularLocation>
        <location evidence="1">Membrane</location>
    </subcellularLocation>
    <subcellularLocation>
        <location evidence="2">Secreted</location>
    </subcellularLocation>
</comment>
<dbReference type="Pfam" id="PF00168">
    <property type="entry name" value="C2"/>
    <property type="match status" value="1"/>
</dbReference>
<sequence>MALLWKLLLLLWTWGPLCWSAGLSLTGTPAECEKAPFVPGYNLGGEGFDIVTMERKGAYVIDTETWKMKNGTCRLYINTYKNKEKQKVPVAVVDWRPLSMCKLKVSGKVYDSVETLVNDSTSSVSNDWMTGLNINAGVTIGVSFGGSHSKDATFGMQKSKQDRYNFMSHSVQCNYYRYRLATKPPLSPEFEAAVKSLPSYSRKTEKLYISVIETYGTHYMVNVVLGGDIKAITAVGSCKATLKGLSVTEVSDCLSVEASASFVNSASFNARYKNCKNKKKSLLNGNDFSSEFNERNTEVIGGHTDQTDFLFQGQSDPTVYSYWLKSLKDNPDVVLYKLKPLHTILPSDHPARAGLKRGVEKYIMRNAVLKKCSETCKIGHRSSARDPCECVCNSNENIKANCCPAEKGLATLKVFGLYARNLHGDRWTQTDGSVEVRYGYQIQRTAIIPNNDNPKWKEKFEFGSITLNMKDRLTFNIYDEDTYWNSDKLGECSFELRRGKVEKVCALNHGTFFFTYKVECAPNLGGEKCQNYVPSAMSPSLAKVFYTRNGILPCSKGVRRNLERLYNLEAFLV</sequence>
<dbReference type="InterPro" id="IPR020864">
    <property type="entry name" value="MACPF"/>
</dbReference>
<dbReference type="InParanoid" id="A0A665UPN6"/>
<accession>A0A665UPN6</accession>
<proteinExistence type="inferred from homology"/>
<dbReference type="Pfam" id="PF01823">
    <property type="entry name" value="MACPF"/>
    <property type="match status" value="1"/>
</dbReference>
<evidence type="ECO:0000256" key="2">
    <source>
        <dbReference type="ARBA" id="ARBA00004613"/>
    </source>
</evidence>
<dbReference type="InterPro" id="IPR052784">
    <property type="entry name" value="Perforin-1_pore-forming"/>
</dbReference>
<dbReference type="GO" id="GO:0031640">
    <property type="term" value="P:killing of cells of another organism"/>
    <property type="evidence" value="ECO:0007669"/>
    <property type="project" value="UniProtKB-KW"/>
</dbReference>
<dbReference type="InterPro" id="IPR000008">
    <property type="entry name" value="C2_dom"/>
</dbReference>
<evidence type="ECO:0000256" key="5">
    <source>
        <dbReference type="ARBA" id="ARBA00022852"/>
    </source>
</evidence>
<name>A0A665UPN6_ECHNA</name>
<evidence type="ECO:0000256" key="7">
    <source>
        <dbReference type="ARBA" id="ARBA00023157"/>
    </source>
</evidence>
<protein>
    <submittedName>
        <fullName evidence="11">Perforin-1-like</fullName>
    </submittedName>
</protein>
<evidence type="ECO:0000256" key="6">
    <source>
        <dbReference type="ARBA" id="ARBA00023136"/>
    </source>
</evidence>
<dbReference type="GO" id="GO:0005576">
    <property type="term" value="C:extracellular region"/>
    <property type="evidence" value="ECO:0007669"/>
    <property type="project" value="UniProtKB-SubCell"/>
</dbReference>
<evidence type="ECO:0000256" key="1">
    <source>
        <dbReference type="ARBA" id="ARBA00004370"/>
    </source>
</evidence>
<dbReference type="PROSITE" id="PS50004">
    <property type="entry name" value="C2"/>
    <property type="match status" value="1"/>
</dbReference>
<reference evidence="11" key="2">
    <citation type="submission" date="2025-08" db="UniProtKB">
        <authorList>
            <consortium name="Ensembl"/>
        </authorList>
    </citation>
    <scope>IDENTIFICATION</scope>
</reference>
<feature type="signal peptide" evidence="8">
    <location>
        <begin position="1"/>
        <end position="20"/>
    </location>
</feature>
<feature type="domain" description="C2" evidence="9">
    <location>
        <begin position="392"/>
        <end position="509"/>
    </location>
</feature>
<dbReference type="Proteomes" id="UP000472264">
    <property type="component" value="Chromosome 1"/>
</dbReference>
<dbReference type="GO" id="GO:0022829">
    <property type="term" value="F:wide pore channel activity"/>
    <property type="evidence" value="ECO:0007669"/>
    <property type="project" value="TreeGrafter"/>
</dbReference>
<dbReference type="GO" id="GO:0051607">
    <property type="term" value="P:defense response to virus"/>
    <property type="evidence" value="ECO:0007669"/>
    <property type="project" value="TreeGrafter"/>
</dbReference>
<dbReference type="PROSITE" id="PS51412">
    <property type="entry name" value="MACPF_2"/>
    <property type="match status" value="1"/>
</dbReference>
<evidence type="ECO:0000313" key="11">
    <source>
        <dbReference type="Ensembl" id="ENSENLP00000021167.1"/>
    </source>
</evidence>
<dbReference type="PANTHER" id="PTHR46096:SF5">
    <property type="entry name" value="PERFORIN 1.2 PRECURSOR-RELATED"/>
    <property type="match status" value="1"/>
</dbReference>
<dbReference type="AlphaFoldDB" id="A0A665UPN6"/>
<feature type="domain" description="MACPF" evidence="10">
    <location>
        <begin position="28"/>
        <end position="370"/>
    </location>
</feature>
<dbReference type="GO" id="GO:0016020">
    <property type="term" value="C:membrane"/>
    <property type="evidence" value="ECO:0007669"/>
    <property type="project" value="UniProtKB-SubCell"/>
</dbReference>
<dbReference type="Gene3D" id="2.60.40.150">
    <property type="entry name" value="C2 domain"/>
    <property type="match status" value="1"/>
</dbReference>
<dbReference type="OMA" id="PDVYKNW"/>
<gene>
    <name evidence="11" type="primary">LOC115048917</name>
</gene>
<dbReference type="InterPro" id="IPR035892">
    <property type="entry name" value="C2_domain_sf"/>
</dbReference>
<evidence type="ECO:0000256" key="8">
    <source>
        <dbReference type="SAM" id="SignalP"/>
    </source>
</evidence>
<organism evidence="11 12">
    <name type="scientific">Echeneis naucrates</name>
    <name type="common">Live sharksucker</name>
    <dbReference type="NCBI Taxonomy" id="173247"/>
    <lineage>
        <taxon>Eukaryota</taxon>
        <taxon>Metazoa</taxon>
        <taxon>Chordata</taxon>
        <taxon>Craniata</taxon>
        <taxon>Vertebrata</taxon>
        <taxon>Euteleostomi</taxon>
        <taxon>Actinopterygii</taxon>
        <taxon>Neopterygii</taxon>
        <taxon>Teleostei</taxon>
        <taxon>Neoteleostei</taxon>
        <taxon>Acanthomorphata</taxon>
        <taxon>Carangaria</taxon>
        <taxon>Carangiformes</taxon>
        <taxon>Echeneidae</taxon>
        <taxon>Echeneis</taxon>
    </lineage>
</organism>